<dbReference type="Gene3D" id="1.10.357.140">
    <property type="entry name" value="UbiA prenyltransferase"/>
    <property type="match status" value="1"/>
</dbReference>
<name>A0A4Z1E2M7_9MICO</name>
<dbReference type="OrthoDB" id="3212588at2"/>
<keyword evidence="3 5" id="KW-1133">Transmembrane helix</keyword>
<dbReference type="EMBL" id="RHPJ01000003">
    <property type="protein sequence ID" value="TGO04723.1"/>
    <property type="molecule type" value="Genomic_DNA"/>
</dbReference>
<dbReference type="AlphaFoldDB" id="A0A4Z1E2M7"/>
<feature type="transmembrane region" description="Helical" evidence="5">
    <location>
        <begin position="229"/>
        <end position="250"/>
    </location>
</feature>
<accession>A0A4Z1E2M7</accession>
<evidence type="ECO:0008006" key="8">
    <source>
        <dbReference type="Google" id="ProtNLM"/>
    </source>
</evidence>
<dbReference type="Proteomes" id="UP000297318">
    <property type="component" value="Unassembled WGS sequence"/>
</dbReference>
<evidence type="ECO:0000313" key="7">
    <source>
        <dbReference type="Proteomes" id="UP000297318"/>
    </source>
</evidence>
<feature type="transmembrane region" description="Helical" evidence="5">
    <location>
        <begin position="131"/>
        <end position="149"/>
    </location>
</feature>
<evidence type="ECO:0000313" key="6">
    <source>
        <dbReference type="EMBL" id="TGO04723.1"/>
    </source>
</evidence>
<comment type="subcellular location">
    <subcellularLocation>
        <location evidence="1">Membrane</location>
        <topology evidence="1">Multi-pass membrane protein</topology>
    </subcellularLocation>
</comment>
<dbReference type="CDD" id="cd13956">
    <property type="entry name" value="PT_UbiA"/>
    <property type="match status" value="1"/>
</dbReference>
<comment type="caution">
    <text evidence="6">The sequence shown here is derived from an EMBL/GenBank/DDBJ whole genome shotgun (WGS) entry which is preliminary data.</text>
</comment>
<sequence length="282" mass="28648">MLARTRSLLLSSHPGPTATVTTLAVVLGIGTGLPAWRVVVLGLAVLVGQLSIGFSNDWIDAGRDRAVHRTDKPVARGDVSVATVRTAAWVTAAATVPLSLVLGWRSALAHLVLVASGWAYNAVFKRTAASVLPFVLSFGLLPAVVTLAAQPPATTAWWALAVGGVFGVAIHFTNVLPDLDDDATTGIDGLPHRLGRVVSGVVAFLSLALAAALVTFGPVLIGAAAGPSVLGVVALVVCLAIATLGIVLVATRPPGRLLFQLIIVAALVVVAQLALSGTALSV</sequence>
<dbReference type="Pfam" id="PF01040">
    <property type="entry name" value="UbiA"/>
    <property type="match status" value="1"/>
</dbReference>
<dbReference type="GO" id="GO:0016020">
    <property type="term" value="C:membrane"/>
    <property type="evidence" value="ECO:0007669"/>
    <property type="project" value="UniProtKB-SubCell"/>
</dbReference>
<dbReference type="InterPro" id="IPR044878">
    <property type="entry name" value="UbiA_sf"/>
</dbReference>
<feature type="transmembrane region" description="Helical" evidence="5">
    <location>
        <begin position="197"/>
        <end position="223"/>
    </location>
</feature>
<reference evidence="6 7" key="1">
    <citation type="submission" date="2018-11" db="EMBL/GenBank/DDBJ databases">
        <title>Complete genome sequencing of the Actinobacteria Serinibacter sp. K3-2.</title>
        <authorList>
            <person name="Rakitin A.L."/>
            <person name="Beletsky A.V."/>
            <person name="Mardanov A.V."/>
            <person name="Ravin N.V."/>
            <person name="Gromova A.S."/>
            <person name="Filippova S.N."/>
            <person name="Gal'Chenko V.F."/>
        </authorList>
    </citation>
    <scope>NUCLEOTIDE SEQUENCE [LARGE SCALE GENOMIC DNA]</scope>
    <source>
        <strain evidence="6 7">K3-2</strain>
    </source>
</reference>
<dbReference type="RefSeq" id="WP_135850276.1">
    <property type="nucleotide sequence ID" value="NZ_RHPJ01000003.1"/>
</dbReference>
<keyword evidence="7" id="KW-1185">Reference proteome</keyword>
<evidence type="ECO:0000256" key="5">
    <source>
        <dbReference type="SAM" id="Phobius"/>
    </source>
</evidence>
<organism evidence="6 7">
    <name type="scientific">Serinibacter arcticus</name>
    <dbReference type="NCBI Taxonomy" id="1655435"/>
    <lineage>
        <taxon>Bacteria</taxon>
        <taxon>Bacillati</taxon>
        <taxon>Actinomycetota</taxon>
        <taxon>Actinomycetes</taxon>
        <taxon>Micrococcales</taxon>
        <taxon>Beutenbergiaceae</taxon>
        <taxon>Serinibacter</taxon>
    </lineage>
</organism>
<feature type="transmembrane region" description="Helical" evidence="5">
    <location>
        <begin position="257"/>
        <end position="275"/>
    </location>
</feature>
<feature type="transmembrane region" description="Helical" evidence="5">
    <location>
        <begin position="155"/>
        <end position="176"/>
    </location>
</feature>
<dbReference type="InterPro" id="IPR000537">
    <property type="entry name" value="UbiA_prenyltransferase"/>
</dbReference>
<keyword evidence="2 5" id="KW-0812">Transmembrane</keyword>
<gene>
    <name evidence="6" type="ORF">SERN_2316</name>
</gene>
<feature type="transmembrane region" description="Helical" evidence="5">
    <location>
        <begin position="35"/>
        <end position="59"/>
    </location>
</feature>
<feature type="transmembrane region" description="Helical" evidence="5">
    <location>
        <begin position="7"/>
        <end position="29"/>
    </location>
</feature>
<evidence type="ECO:0000256" key="4">
    <source>
        <dbReference type="ARBA" id="ARBA00023136"/>
    </source>
</evidence>
<evidence type="ECO:0000256" key="1">
    <source>
        <dbReference type="ARBA" id="ARBA00004141"/>
    </source>
</evidence>
<evidence type="ECO:0000256" key="2">
    <source>
        <dbReference type="ARBA" id="ARBA00022692"/>
    </source>
</evidence>
<evidence type="ECO:0000256" key="3">
    <source>
        <dbReference type="ARBA" id="ARBA00022989"/>
    </source>
</evidence>
<dbReference type="GO" id="GO:0016765">
    <property type="term" value="F:transferase activity, transferring alkyl or aryl (other than methyl) groups"/>
    <property type="evidence" value="ECO:0007669"/>
    <property type="project" value="InterPro"/>
</dbReference>
<protein>
    <recommendedName>
        <fullName evidence="8">1,4-dihydroxy-2-naphthoate prenyltransferase</fullName>
    </recommendedName>
</protein>
<keyword evidence="4 5" id="KW-0472">Membrane</keyword>
<proteinExistence type="predicted"/>